<dbReference type="AlphaFoldDB" id="A0A2J6WQR6"/>
<comment type="subcellular location">
    <subcellularLocation>
        <location evidence="1">Cell membrane</location>
        <topology evidence="1">Multi-pass membrane protein</topology>
    </subcellularLocation>
</comment>
<feature type="transmembrane region" description="Helical" evidence="7">
    <location>
        <begin position="252"/>
        <end position="269"/>
    </location>
</feature>
<reference evidence="8 9" key="1">
    <citation type="submission" date="2018-01" db="EMBL/GenBank/DDBJ databases">
        <title>Metagenomic assembled genomes from two thermal pools in the Uzon Caldera, Kamchatka, Russia.</title>
        <authorList>
            <person name="Wilkins L."/>
            <person name="Ettinger C."/>
        </authorList>
    </citation>
    <scope>NUCLEOTIDE SEQUENCE [LARGE SCALE GENOMIC DNA]</scope>
    <source>
        <strain evidence="8">ZAV-05</strain>
    </source>
</reference>
<feature type="transmembrane region" description="Helical" evidence="7">
    <location>
        <begin position="45"/>
        <end position="69"/>
    </location>
</feature>
<gene>
    <name evidence="8" type="ORF">C0187_01065</name>
</gene>
<feature type="transmembrane region" description="Helical" evidence="7">
    <location>
        <begin position="356"/>
        <end position="376"/>
    </location>
</feature>
<evidence type="ECO:0000256" key="1">
    <source>
        <dbReference type="ARBA" id="ARBA00004651"/>
    </source>
</evidence>
<proteinExistence type="inferred from homology"/>
<feature type="transmembrane region" description="Helical" evidence="7">
    <location>
        <begin position="81"/>
        <end position="101"/>
    </location>
</feature>
<feature type="transmembrane region" description="Helical" evidence="7">
    <location>
        <begin position="113"/>
        <end position="131"/>
    </location>
</feature>
<keyword evidence="3" id="KW-1003">Cell membrane</keyword>
<feature type="transmembrane region" description="Helical" evidence="7">
    <location>
        <begin position="143"/>
        <end position="164"/>
    </location>
</feature>
<dbReference type="EMBL" id="PNIN01000018">
    <property type="protein sequence ID" value="PMP72738.1"/>
    <property type="molecule type" value="Genomic_DNA"/>
</dbReference>
<organism evidence="8 9">
    <name type="scientific">Calditerrivibrio nitroreducens</name>
    <dbReference type="NCBI Taxonomy" id="477976"/>
    <lineage>
        <taxon>Bacteria</taxon>
        <taxon>Pseudomonadati</taxon>
        <taxon>Deferribacterota</taxon>
        <taxon>Deferribacteres</taxon>
        <taxon>Deferribacterales</taxon>
        <taxon>Calditerrivibrionaceae</taxon>
    </lineage>
</organism>
<evidence type="ECO:0000313" key="8">
    <source>
        <dbReference type="EMBL" id="PMP72738.1"/>
    </source>
</evidence>
<accession>A0A2J6WQR6</accession>
<sequence length="415" mass="47103">MFSLKSSFLKNVLTLFTGSILSQVITLAISPILTRQYSPNDFGEYAFYLSIITILSVVATGRYELAIMIADGNEKADATTYLCLIISLLAGGFVLITAIILKSFGFFIKYNHLLFYAAFHIMLIGFYNTFYHRLNRYGRFNMISMVVIVQSSVVAIYQIAFGFINPGSIHLIVGNILGIFTSVLTILFLDRGIGNIFKYRGMILEMSRRYINFPKFDLWAGLFNIGFQQLPVILITTLFGTTNGGYFSLTQRVLQAPVSLIGGSILGAFRQKAVEDFRNYGQCSRLFLKVMYFMFFLAILPTLLVLFYGKSIFEYLFGSQWGTAGLFSQIMILAFLARFVASPLTYLFYIAERQDWNLIGQVLFIIVTFLGFFIGYKFDSVVLGLVIYTAGNCVLYTLYLYISYLFSKGLYVYKR</sequence>
<dbReference type="PANTHER" id="PTHR30250">
    <property type="entry name" value="PST FAMILY PREDICTED COLANIC ACID TRANSPORTER"/>
    <property type="match status" value="1"/>
</dbReference>
<evidence type="ECO:0008006" key="10">
    <source>
        <dbReference type="Google" id="ProtNLM"/>
    </source>
</evidence>
<feature type="transmembrane region" description="Helical" evidence="7">
    <location>
        <begin position="176"/>
        <end position="197"/>
    </location>
</feature>
<evidence type="ECO:0000256" key="2">
    <source>
        <dbReference type="ARBA" id="ARBA00007430"/>
    </source>
</evidence>
<feature type="transmembrane region" description="Helical" evidence="7">
    <location>
        <begin position="329"/>
        <end position="349"/>
    </location>
</feature>
<feature type="transmembrane region" description="Helical" evidence="7">
    <location>
        <begin position="382"/>
        <end position="406"/>
    </location>
</feature>
<dbReference type="Proteomes" id="UP000242881">
    <property type="component" value="Unassembled WGS sequence"/>
</dbReference>
<comment type="caution">
    <text evidence="8">The sequence shown here is derived from an EMBL/GenBank/DDBJ whole genome shotgun (WGS) entry which is preliminary data.</text>
</comment>
<evidence type="ECO:0000256" key="3">
    <source>
        <dbReference type="ARBA" id="ARBA00022475"/>
    </source>
</evidence>
<keyword evidence="6 7" id="KW-0472">Membrane</keyword>
<name>A0A2J6WQR6_9BACT</name>
<evidence type="ECO:0000256" key="4">
    <source>
        <dbReference type="ARBA" id="ARBA00022692"/>
    </source>
</evidence>
<evidence type="ECO:0000256" key="5">
    <source>
        <dbReference type="ARBA" id="ARBA00022989"/>
    </source>
</evidence>
<protein>
    <recommendedName>
        <fullName evidence="10">Polysaccharide biosynthesis protein</fullName>
    </recommendedName>
</protein>
<feature type="transmembrane region" description="Helical" evidence="7">
    <location>
        <begin position="290"/>
        <end position="309"/>
    </location>
</feature>
<evidence type="ECO:0000256" key="7">
    <source>
        <dbReference type="SAM" id="Phobius"/>
    </source>
</evidence>
<dbReference type="PANTHER" id="PTHR30250:SF10">
    <property type="entry name" value="LIPOPOLYSACCHARIDE BIOSYNTHESIS PROTEIN WZXC"/>
    <property type="match status" value="1"/>
</dbReference>
<evidence type="ECO:0000256" key="6">
    <source>
        <dbReference type="ARBA" id="ARBA00023136"/>
    </source>
</evidence>
<dbReference type="Pfam" id="PF13440">
    <property type="entry name" value="Polysacc_synt_3"/>
    <property type="match status" value="1"/>
</dbReference>
<feature type="transmembrane region" description="Helical" evidence="7">
    <location>
        <begin position="12"/>
        <end position="33"/>
    </location>
</feature>
<evidence type="ECO:0000313" key="9">
    <source>
        <dbReference type="Proteomes" id="UP000242881"/>
    </source>
</evidence>
<dbReference type="InterPro" id="IPR050833">
    <property type="entry name" value="Poly_Biosynth_Transport"/>
</dbReference>
<dbReference type="GO" id="GO:0005886">
    <property type="term" value="C:plasma membrane"/>
    <property type="evidence" value="ECO:0007669"/>
    <property type="project" value="UniProtKB-SubCell"/>
</dbReference>
<keyword evidence="5 7" id="KW-1133">Transmembrane helix</keyword>
<keyword evidence="4 7" id="KW-0812">Transmembrane</keyword>
<comment type="similarity">
    <text evidence="2">Belongs to the polysaccharide synthase family.</text>
</comment>
<feature type="transmembrane region" description="Helical" evidence="7">
    <location>
        <begin position="218"/>
        <end position="240"/>
    </location>
</feature>